<keyword evidence="2" id="KW-1185">Reference proteome</keyword>
<evidence type="ECO:0000313" key="2">
    <source>
        <dbReference type="Proteomes" id="UP000275348"/>
    </source>
</evidence>
<organism evidence="1 2">
    <name type="scientific">Faecalibacter macacae</name>
    <dbReference type="NCBI Taxonomy" id="1859289"/>
    <lineage>
        <taxon>Bacteria</taxon>
        <taxon>Pseudomonadati</taxon>
        <taxon>Bacteroidota</taxon>
        <taxon>Flavobacteriia</taxon>
        <taxon>Flavobacteriales</taxon>
        <taxon>Weeksellaceae</taxon>
        <taxon>Faecalibacter</taxon>
    </lineage>
</organism>
<reference evidence="1 2" key="1">
    <citation type="submission" date="2018-10" db="EMBL/GenBank/DDBJ databases">
        <authorList>
            <person name="Chen X."/>
        </authorList>
    </citation>
    <scope>NUCLEOTIDE SEQUENCE [LARGE SCALE GENOMIC DNA]</scope>
    <source>
        <strain evidence="1 2">YIM 102668</strain>
    </source>
</reference>
<proteinExistence type="predicted"/>
<dbReference type="OrthoDB" id="1432119at2"/>
<dbReference type="EMBL" id="RDOJ01000023">
    <property type="protein sequence ID" value="RLZ06688.1"/>
    <property type="molecule type" value="Genomic_DNA"/>
</dbReference>
<dbReference type="Proteomes" id="UP000275348">
    <property type="component" value="Unassembled WGS sequence"/>
</dbReference>
<sequence>MKQKLNVNQIPALKQEILDLPEKEKNQLLIRLINKDQVLIEQLHFKLLEDEYDLIKRFEDLKAEIETTLKDNFDSIINSKYTDKGKLYLRMIRNLSSRINHYAKVTKDVNGELRLRTILLIDSSAKYKSIQNEDSVIGYKARLYQVSKIKTMITLFGKLHEDLKYDYSDDFYESIEDTIVSNLQIEIIQSKLKYKTLSNE</sequence>
<evidence type="ECO:0000313" key="1">
    <source>
        <dbReference type="EMBL" id="RLZ06688.1"/>
    </source>
</evidence>
<dbReference type="RefSeq" id="WP_121935612.1">
    <property type="nucleotide sequence ID" value="NZ_RDOJ01000023.1"/>
</dbReference>
<gene>
    <name evidence="1" type="ORF">EAH69_12830</name>
</gene>
<accession>A0A3L9M1A9</accession>
<comment type="caution">
    <text evidence="1">The sequence shown here is derived from an EMBL/GenBank/DDBJ whole genome shotgun (WGS) entry which is preliminary data.</text>
</comment>
<protein>
    <submittedName>
        <fullName evidence="1">Uncharacterized protein</fullName>
    </submittedName>
</protein>
<name>A0A3L9M1A9_9FLAO</name>
<dbReference type="AlphaFoldDB" id="A0A3L9M1A9"/>